<name>A0A6J5NQ87_9CAUD</name>
<dbReference type="EMBL" id="LR796682">
    <property type="protein sequence ID" value="CAB4159168.1"/>
    <property type="molecule type" value="Genomic_DNA"/>
</dbReference>
<protein>
    <submittedName>
        <fullName evidence="1">Uncharacterized protein</fullName>
    </submittedName>
</protein>
<organism evidence="1">
    <name type="scientific">uncultured Caudovirales phage</name>
    <dbReference type="NCBI Taxonomy" id="2100421"/>
    <lineage>
        <taxon>Viruses</taxon>
        <taxon>Duplodnaviria</taxon>
        <taxon>Heunggongvirae</taxon>
        <taxon>Uroviricota</taxon>
        <taxon>Caudoviricetes</taxon>
        <taxon>Peduoviridae</taxon>
        <taxon>Maltschvirus</taxon>
        <taxon>Maltschvirus maltsch</taxon>
    </lineage>
</organism>
<evidence type="ECO:0000313" key="1">
    <source>
        <dbReference type="EMBL" id="CAB4159168.1"/>
    </source>
</evidence>
<accession>A0A6J5NQ87</accession>
<sequence>MPERDKTLSKHVNEVRDVVAPSNVPDAALISREVGLLVDPPDVIQFNVARGAKRIKMYIDRKQVEGFLNDFCSTDDTRSSLMKKWGINPQLAHHIINSHPKAIASEVRRRVVKEQTSRERQQAWHASRNAREQQVIDLLTEIRDILRDKE</sequence>
<proteinExistence type="predicted"/>
<gene>
    <name evidence="1" type="ORF">UFOVP706_63</name>
</gene>
<reference evidence="1" key="1">
    <citation type="submission" date="2020-04" db="EMBL/GenBank/DDBJ databases">
        <authorList>
            <person name="Chiriac C."/>
            <person name="Salcher M."/>
            <person name="Ghai R."/>
            <person name="Kavagutti S V."/>
        </authorList>
    </citation>
    <scope>NUCLEOTIDE SEQUENCE</scope>
</reference>